<feature type="transmembrane region" description="Helical" evidence="8">
    <location>
        <begin position="106"/>
        <end position="127"/>
    </location>
</feature>
<keyword evidence="7 8" id="KW-0472">Membrane</keyword>
<evidence type="ECO:0000313" key="10">
    <source>
        <dbReference type="Proteomes" id="UP000235330"/>
    </source>
</evidence>
<feature type="transmembrane region" description="Helical" evidence="8">
    <location>
        <begin position="250"/>
        <end position="273"/>
    </location>
</feature>
<sequence length="348" mass="36768">MTSIVGPAEAFEQIRNGQRQRRRWLMAGIVLLFFASCFSLFIGTHYISPVVTLDAIFSFDPTNNDHLLVVHLRIPRTLLALVVGGALGVAGVIMQGLTRNPLADPGILGVNAGATVAIVSAIAFLGIHDMAYVMWFGLFGAAVSGTGVFALAGVNKGVNPVRVVLAGTALSVVLLALTHMITINSNEMVFEQYRHWAVGSFQGRGYDVLIPAAMLIAIGLAIAFSLSKALDTVSLGDDIGRALGVNPIKIWCFASIAIVVLAGTSTAAAGPISFVGLTAPHIARMVAGPDHKWLMPFSLLIASILAVIADVLGRIVGYPNEISVGIMIALIGGPFFVFLVKRWKISLL</sequence>
<feature type="transmembrane region" description="Helical" evidence="8">
    <location>
        <begin position="133"/>
        <end position="154"/>
    </location>
</feature>
<dbReference type="Gene3D" id="1.10.3470.10">
    <property type="entry name" value="ABC transporter involved in vitamin B12 uptake, BtuC"/>
    <property type="match status" value="1"/>
</dbReference>
<evidence type="ECO:0000256" key="3">
    <source>
        <dbReference type="ARBA" id="ARBA00022448"/>
    </source>
</evidence>
<dbReference type="RefSeq" id="WP_102516253.1">
    <property type="nucleotide sequence ID" value="NZ_CAWNSM010000019.1"/>
</dbReference>
<evidence type="ECO:0000256" key="4">
    <source>
        <dbReference type="ARBA" id="ARBA00022475"/>
    </source>
</evidence>
<keyword evidence="4" id="KW-1003">Cell membrane</keyword>
<dbReference type="PANTHER" id="PTHR30472">
    <property type="entry name" value="FERRIC ENTEROBACTIN TRANSPORT SYSTEM PERMEASE PROTEIN"/>
    <property type="match status" value="1"/>
</dbReference>
<dbReference type="FunFam" id="1.10.3470.10:FF:000001">
    <property type="entry name" value="Vitamin B12 ABC transporter permease BtuC"/>
    <property type="match status" value="1"/>
</dbReference>
<feature type="transmembrane region" description="Helical" evidence="8">
    <location>
        <begin position="24"/>
        <end position="47"/>
    </location>
</feature>
<evidence type="ECO:0000256" key="6">
    <source>
        <dbReference type="ARBA" id="ARBA00022989"/>
    </source>
</evidence>
<feature type="transmembrane region" description="Helical" evidence="8">
    <location>
        <begin position="74"/>
        <end position="94"/>
    </location>
</feature>
<dbReference type="GO" id="GO:0005886">
    <property type="term" value="C:plasma membrane"/>
    <property type="evidence" value="ECO:0007669"/>
    <property type="project" value="UniProtKB-SubCell"/>
</dbReference>
<dbReference type="AlphaFoldDB" id="A0A2N7FDB0"/>
<evidence type="ECO:0000256" key="1">
    <source>
        <dbReference type="ARBA" id="ARBA00004651"/>
    </source>
</evidence>
<keyword evidence="5 8" id="KW-0812">Transmembrane</keyword>
<keyword evidence="3" id="KW-0813">Transport</keyword>
<evidence type="ECO:0000256" key="2">
    <source>
        <dbReference type="ARBA" id="ARBA00007935"/>
    </source>
</evidence>
<protein>
    <submittedName>
        <fullName evidence="9">ABC transporter permease</fullName>
    </submittedName>
</protein>
<feature type="transmembrane region" description="Helical" evidence="8">
    <location>
        <begin position="324"/>
        <end position="343"/>
    </location>
</feature>
<dbReference type="InterPro" id="IPR037294">
    <property type="entry name" value="ABC_BtuC-like"/>
</dbReference>
<feature type="transmembrane region" description="Helical" evidence="8">
    <location>
        <begin position="161"/>
        <end position="181"/>
    </location>
</feature>
<organism evidence="9 10">
    <name type="scientific">Vibrio splendidus</name>
    <dbReference type="NCBI Taxonomy" id="29497"/>
    <lineage>
        <taxon>Bacteria</taxon>
        <taxon>Pseudomonadati</taxon>
        <taxon>Pseudomonadota</taxon>
        <taxon>Gammaproteobacteria</taxon>
        <taxon>Vibrionales</taxon>
        <taxon>Vibrionaceae</taxon>
        <taxon>Vibrio</taxon>
    </lineage>
</organism>
<accession>A0A2N7FDB0</accession>
<feature type="transmembrane region" description="Helical" evidence="8">
    <location>
        <begin position="208"/>
        <end position="230"/>
    </location>
</feature>
<keyword evidence="6 8" id="KW-1133">Transmembrane helix</keyword>
<dbReference type="GO" id="GO:0033214">
    <property type="term" value="P:siderophore-iron import into cell"/>
    <property type="evidence" value="ECO:0007669"/>
    <property type="project" value="TreeGrafter"/>
</dbReference>
<gene>
    <name evidence="9" type="ORF">BCU17_17770</name>
</gene>
<evidence type="ECO:0000256" key="5">
    <source>
        <dbReference type="ARBA" id="ARBA00022692"/>
    </source>
</evidence>
<dbReference type="InterPro" id="IPR000522">
    <property type="entry name" value="ABC_transptr_permease_BtuC"/>
</dbReference>
<dbReference type="Proteomes" id="UP000235330">
    <property type="component" value="Unassembled WGS sequence"/>
</dbReference>
<dbReference type="GO" id="GO:0022857">
    <property type="term" value="F:transmembrane transporter activity"/>
    <property type="evidence" value="ECO:0007669"/>
    <property type="project" value="InterPro"/>
</dbReference>
<dbReference type="SUPFAM" id="SSF81345">
    <property type="entry name" value="ABC transporter involved in vitamin B12 uptake, BtuC"/>
    <property type="match status" value="1"/>
</dbReference>
<dbReference type="EMBL" id="MCWU01000019">
    <property type="protein sequence ID" value="PMJ67285.1"/>
    <property type="molecule type" value="Genomic_DNA"/>
</dbReference>
<comment type="similarity">
    <text evidence="2">Belongs to the binding-protein-dependent transport system permease family. FecCD subfamily.</text>
</comment>
<feature type="transmembrane region" description="Helical" evidence="8">
    <location>
        <begin position="293"/>
        <end position="312"/>
    </location>
</feature>
<name>A0A2N7FDB0_VIBSP</name>
<evidence type="ECO:0000313" key="9">
    <source>
        <dbReference type="EMBL" id="PMJ67285.1"/>
    </source>
</evidence>
<dbReference type="PANTHER" id="PTHR30472:SF1">
    <property type="entry name" value="FE(3+) DICITRATE TRANSPORT SYSTEM PERMEASE PROTEIN FECC-RELATED"/>
    <property type="match status" value="1"/>
</dbReference>
<comment type="subcellular location">
    <subcellularLocation>
        <location evidence="1">Cell membrane</location>
        <topology evidence="1">Multi-pass membrane protein</topology>
    </subcellularLocation>
</comment>
<evidence type="ECO:0000256" key="7">
    <source>
        <dbReference type="ARBA" id="ARBA00023136"/>
    </source>
</evidence>
<comment type="caution">
    <text evidence="9">The sequence shown here is derived from an EMBL/GenBank/DDBJ whole genome shotgun (WGS) entry which is preliminary data.</text>
</comment>
<reference evidence="10" key="1">
    <citation type="submission" date="2016-07" db="EMBL/GenBank/DDBJ databases">
        <title>Nontailed viruses are major unrecognized killers of bacteria in the ocean.</title>
        <authorList>
            <person name="Kauffman K."/>
            <person name="Hussain F."/>
            <person name="Yang J."/>
            <person name="Arevalo P."/>
            <person name="Brown J."/>
            <person name="Cutler M."/>
            <person name="Kelly L."/>
            <person name="Polz M.F."/>
        </authorList>
    </citation>
    <scope>NUCLEOTIDE SEQUENCE [LARGE SCALE GENOMIC DNA]</scope>
    <source>
        <strain evidence="10">10N.261.55.E11</strain>
    </source>
</reference>
<proteinExistence type="inferred from homology"/>
<evidence type="ECO:0000256" key="8">
    <source>
        <dbReference type="SAM" id="Phobius"/>
    </source>
</evidence>
<dbReference type="Pfam" id="PF01032">
    <property type="entry name" value="FecCD"/>
    <property type="match status" value="1"/>
</dbReference>
<dbReference type="CDD" id="cd06550">
    <property type="entry name" value="TM_ABC_iron-siderophores_like"/>
    <property type="match status" value="1"/>
</dbReference>